<keyword evidence="6 10" id="KW-0863">Zinc-finger</keyword>
<dbReference type="InterPro" id="IPR003137">
    <property type="entry name" value="PA_domain"/>
</dbReference>
<dbReference type="Gene3D" id="3.50.30.30">
    <property type="match status" value="1"/>
</dbReference>
<evidence type="ECO:0000256" key="9">
    <source>
        <dbReference type="ARBA" id="ARBA00023136"/>
    </source>
</evidence>
<dbReference type="PANTHER" id="PTHR47168:SF1">
    <property type="entry name" value="OS02G0798600 PROTEIN"/>
    <property type="match status" value="1"/>
</dbReference>
<comment type="catalytic activity">
    <reaction evidence="1">
        <text>S-ubiquitinyl-[E2 ubiquitin-conjugating enzyme]-L-cysteine + [acceptor protein]-L-lysine = [E2 ubiquitin-conjugating enzyme]-L-cysteine + N(6)-ubiquitinyl-[acceptor protein]-L-lysine.</text>
        <dbReference type="EC" id="2.3.2.27"/>
    </reaction>
</comment>
<keyword evidence="8" id="KW-1133">Transmembrane helix</keyword>
<evidence type="ECO:0000256" key="6">
    <source>
        <dbReference type="ARBA" id="ARBA00022771"/>
    </source>
</evidence>
<dbReference type="InterPro" id="IPR046450">
    <property type="entry name" value="PA_dom_sf"/>
</dbReference>
<evidence type="ECO:0000256" key="1">
    <source>
        <dbReference type="ARBA" id="ARBA00000900"/>
    </source>
</evidence>
<evidence type="ECO:0000256" key="3">
    <source>
        <dbReference type="ARBA" id="ARBA00012483"/>
    </source>
</evidence>
<evidence type="ECO:0000256" key="5">
    <source>
        <dbReference type="ARBA" id="ARBA00022723"/>
    </source>
</evidence>
<dbReference type="GO" id="GO:0061630">
    <property type="term" value="F:ubiquitin protein ligase activity"/>
    <property type="evidence" value="ECO:0007669"/>
    <property type="project" value="UniProtKB-EC"/>
</dbReference>
<dbReference type="GO" id="GO:0008270">
    <property type="term" value="F:zinc ion binding"/>
    <property type="evidence" value="ECO:0007669"/>
    <property type="project" value="UniProtKB-KW"/>
</dbReference>
<dbReference type="Pfam" id="PF02225">
    <property type="entry name" value="PA"/>
    <property type="match status" value="1"/>
</dbReference>
<keyword evidence="15" id="KW-1185">Reference proteome</keyword>
<dbReference type="SMART" id="SM00184">
    <property type="entry name" value="RING"/>
    <property type="match status" value="1"/>
</dbReference>
<reference evidence="14" key="2">
    <citation type="journal article" date="2020" name="Nat. Commun.">
        <title>Large-scale genome sequencing of mycorrhizal fungi provides insights into the early evolution of symbiotic traits.</title>
        <authorList>
            <person name="Miyauchi S."/>
            <person name="Kiss E."/>
            <person name="Kuo A."/>
            <person name="Drula E."/>
            <person name="Kohler A."/>
            <person name="Sanchez-Garcia M."/>
            <person name="Morin E."/>
            <person name="Andreopoulos B."/>
            <person name="Barry K.W."/>
            <person name="Bonito G."/>
            <person name="Buee M."/>
            <person name="Carver A."/>
            <person name="Chen C."/>
            <person name="Cichocki N."/>
            <person name="Clum A."/>
            <person name="Culley D."/>
            <person name="Crous P.W."/>
            <person name="Fauchery L."/>
            <person name="Girlanda M."/>
            <person name="Hayes R.D."/>
            <person name="Keri Z."/>
            <person name="LaButti K."/>
            <person name="Lipzen A."/>
            <person name="Lombard V."/>
            <person name="Magnuson J."/>
            <person name="Maillard F."/>
            <person name="Murat C."/>
            <person name="Nolan M."/>
            <person name="Ohm R.A."/>
            <person name="Pangilinan J."/>
            <person name="Pereira M.F."/>
            <person name="Perotto S."/>
            <person name="Peter M."/>
            <person name="Pfister S."/>
            <person name="Riley R."/>
            <person name="Sitrit Y."/>
            <person name="Stielow J.B."/>
            <person name="Szollosi G."/>
            <person name="Zifcakova L."/>
            <person name="Stursova M."/>
            <person name="Spatafora J.W."/>
            <person name="Tedersoo L."/>
            <person name="Vaario L.M."/>
            <person name="Yamada A."/>
            <person name="Yan M."/>
            <person name="Wang P."/>
            <person name="Xu J."/>
            <person name="Bruns T."/>
            <person name="Baldrian P."/>
            <person name="Vilgalys R."/>
            <person name="Dunand C."/>
            <person name="Henrissat B."/>
            <person name="Grigoriev I.V."/>
            <person name="Hibbett D."/>
            <person name="Nagy L.G."/>
            <person name="Martin F.M."/>
        </authorList>
    </citation>
    <scope>NUCLEOTIDE SEQUENCE</scope>
    <source>
        <strain evidence="14">Prilba</strain>
    </source>
</reference>
<dbReference type="Pfam" id="PF13639">
    <property type="entry name" value="zf-RING_2"/>
    <property type="match status" value="1"/>
</dbReference>
<proteinExistence type="predicted"/>
<evidence type="ECO:0000313" key="15">
    <source>
        <dbReference type="Proteomes" id="UP000759537"/>
    </source>
</evidence>
<keyword evidence="5" id="KW-0479">Metal-binding</keyword>
<sequence>MLRIQLLHIFILALALEARAHLISFLLSRKATAVQGFQDQSWLWGWAWGPDSTVSIVDRSPPVTFPSRPAGFGSELSDPLLGYVIPLNAFTVPCSNETATFHYESPNLGCPSLCVIDPDIPERLEPWIALVQRGACQFVFKAREAQRLGAKAIVVGGEDPSISGKPDTLVNMFSPEDASDVTIAATYIKYSSYLELHSLIAASNTSQAGLKTVSLLISSEFSAWQWYSPILTFLSILFIPSSLTFLTLVIHRIRAAHAAQRERAPEDVVKRLPWRVWTGSGWEKHEGTPPDKPDQSSIPIASTMDVDVELGQTLAANPTTSAQTDDDEDPVWFNTQVECAICLDEFVKGDRVRVLPCKHIFHLDEVDEWLIHLKKLCPICKADVTCPSRLVHPGPTSNSPQGLGSFPDSLAPSRPSSPSERTPLLQAPSRAPIDHDS</sequence>
<feature type="chain" id="PRO_5040349608" description="RING-type E3 ubiquitin transferase" evidence="12">
    <location>
        <begin position="21"/>
        <end position="437"/>
    </location>
</feature>
<evidence type="ECO:0000256" key="10">
    <source>
        <dbReference type="PROSITE-ProRule" id="PRU00175"/>
    </source>
</evidence>
<dbReference type="Proteomes" id="UP000759537">
    <property type="component" value="Unassembled WGS sequence"/>
</dbReference>
<evidence type="ECO:0000256" key="2">
    <source>
        <dbReference type="ARBA" id="ARBA00004167"/>
    </source>
</evidence>
<comment type="caution">
    <text evidence="14">The sequence shown here is derived from an EMBL/GenBank/DDBJ whole genome shotgun (WGS) entry which is preliminary data.</text>
</comment>
<reference evidence="14" key="1">
    <citation type="submission" date="2019-10" db="EMBL/GenBank/DDBJ databases">
        <authorList>
            <consortium name="DOE Joint Genome Institute"/>
            <person name="Kuo A."/>
            <person name="Miyauchi S."/>
            <person name="Kiss E."/>
            <person name="Drula E."/>
            <person name="Kohler A."/>
            <person name="Sanchez-Garcia M."/>
            <person name="Andreopoulos B."/>
            <person name="Barry K.W."/>
            <person name="Bonito G."/>
            <person name="Buee M."/>
            <person name="Carver A."/>
            <person name="Chen C."/>
            <person name="Cichocki N."/>
            <person name="Clum A."/>
            <person name="Culley D."/>
            <person name="Crous P.W."/>
            <person name="Fauchery L."/>
            <person name="Girlanda M."/>
            <person name="Hayes R."/>
            <person name="Keri Z."/>
            <person name="LaButti K."/>
            <person name="Lipzen A."/>
            <person name="Lombard V."/>
            <person name="Magnuson J."/>
            <person name="Maillard F."/>
            <person name="Morin E."/>
            <person name="Murat C."/>
            <person name="Nolan M."/>
            <person name="Ohm R."/>
            <person name="Pangilinan J."/>
            <person name="Pereira M."/>
            <person name="Perotto S."/>
            <person name="Peter M."/>
            <person name="Riley R."/>
            <person name="Sitrit Y."/>
            <person name="Stielow B."/>
            <person name="Szollosi G."/>
            <person name="Zifcakova L."/>
            <person name="Stursova M."/>
            <person name="Spatafora J.W."/>
            <person name="Tedersoo L."/>
            <person name="Vaario L.-M."/>
            <person name="Yamada A."/>
            <person name="Yan M."/>
            <person name="Wang P."/>
            <person name="Xu J."/>
            <person name="Bruns T."/>
            <person name="Baldrian P."/>
            <person name="Vilgalys R."/>
            <person name="Henrissat B."/>
            <person name="Grigoriev I.V."/>
            <person name="Hibbett D."/>
            <person name="Nagy L.G."/>
            <person name="Martin F.M."/>
        </authorList>
    </citation>
    <scope>NUCLEOTIDE SEQUENCE</scope>
    <source>
        <strain evidence="14">Prilba</strain>
    </source>
</reference>
<dbReference type="InterPro" id="IPR013083">
    <property type="entry name" value="Znf_RING/FYVE/PHD"/>
</dbReference>
<keyword evidence="12" id="KW-0732">Signal</keyword>
<dbReference type="PROSITE" id="PS50089">
    <property type="entry name" value="ZF_RING_2"/>
    <property type="match status" value="1"/>
</dbReference>
<dbReference type="SUPFAM" id="SSF57850">
    <property type="entry name" value="RING/U-box"/>
    <property type="match status" value="1"/>
</dbReference>
<evidence type="ECO:0000256" key="12">
    <source>
        <dbReference type="SAM" id="SignalP"/>
    </source>
</evidence>
<feature type="compositionally biased region" description="Low complexity" evidence="11">
    <location>
        <begin position="407"/>
        <end position="425"/>
    </location>
</feature>
<organism evidence="14 15">
    <name type="scientific">Russula ochroleuca</name>
    <dbReference type="NCBI Taxonomy" id="152965"/>
    <lineage>
        <taxon>Eukaryota</taxon>
        <taxon>Fungi</taxon>
        <taxon>Dikarya</taxon>
        <taxon>Basidiomycota</taxon>
        <taxon>Agaricomycotina</taxon>
        <taxon>Agaricomycetes</taxon>
        <taxon>Russulales</taxon>
        <taxon>Russulaceae</taxon>
        <taxon>Russula</taxon>
    </lineage>
</organism>
<evidence type="ECO:0000256" key="8">
    <source>
        <dbReference type="ARBA" id="ARBA00022989"/>
    </source>
</evidence>
<dbReference type="FunFam" id="3.30.40.10:FF:000388">
    <property type="entry name" value="Putative RING zinc finger domain superfamily protein"/>
    <property type="match status" value="1"/>
</dbReference>
<accession>A0A9P5MS24</accession>
<dbReference type="EC" id="2.3.2.27" evidence="3"/>
<evidence type="ECO:0000313" key="14">
    <source>
        <dbReference type="EMBL" id="KAF8476625.1"/>
    </source>
</evidence>
<dbReference type="EMBL" id="WHVB01000014">
    <property type="protein sequence ID" value="KAF8476625.1"/>
    <property type="molecule type" value="Genomic_DNA"/>
</dbReference>
<comment type="subcellular location">
    <subcellularLocation>
        <location evidence="2">Membrane</location>
        <topology evidence="2">Single-pass membrane protein</topology>
    </subcellularLocation>
</comment>
<dbReference type="SUPFAM" id="SSF52025">
    <property type="entry name" value="PA domain"/>
    <property type="match status" value="1"/>
</dbReference>
<dbReference type="AlphaFoldDB" id="A0A9P5MS24"/>
<protein>
    <recommendedName>
        <fullName evidence="3">RING-type E3 ubiquitin transferase</fullName>
        <ecNumber evidence="3">2.3.2.27</ecNumber>
    </recommendedName>
</protein>
<dbReference type="InterPro" id="IPR051653">
    <property type="entry name" value="E3_ligase_sorting_rcpt"/>
</dbReference>
<dbReference type="GO" id="GO:0016020">
    <property type="term" value="C:membrane"/>
    <property type="evidence" value="ECO:0007669"/>
    <property type="project" value="UniProtKB-SubCell"/>
</dbReference>
<keyword evidence="4" id="KW-0812">Transmembrane</keyword>
<evidence type="ECO:0000256" key="4">
    <source>
        <dbReference type="ARBA" id="ARBA00022692"/>
    </source>
</evidence>
<dbReference type="PANTHER" id="PTHR47168">
    <property type="entry name" value="RING ZINC FINGER DOMAIN SUPERFAMILY PROTEIN-RELATED"/>
    <property type="match status" value="1"/>
</dbReference>
<dbReference type="OrthoDB" id="8062037at2759"/>
<dbReference type="InterPro" id="IPR001841">
    <property type="entry name" value="Znf_RING"/>
</dbReference>
<name>A0A9P5MS24_9AGAM</name>
<feature type="region of interest" description="Disordered" evidence="11">
    <location>
        <begin position="393"/>
        <end position="437"/>
    </location>
</feature>
<keyword evidence="7" id="KW-0862">Zinc</keyword>
<gene>
    <name evidence="14" type="ORF">DFH94DRAFT_672258</name>
</gene>
<evidence type="ECO:0000256" key="11">
    <source>
        <dbReference type="SAM" id="MobiDB-lite"/>
    </source>
</evidence>
<dbReference type="Gene3D" id="3.30.40.10">
    <property type="entry name" value="Zinc/RING finger domain, C3HC4 (zinc finger)"/>
    <property type="match status" value="1"/>
</dbReference>
<evidence type="ECO:0000259" key="13">
    <source>
        <dbReference type="PROSITE" id="PS50089"/>
    </source>
</evidence>
<evidence type="ECO:0000256" key="7">
    <source>
        <dbReference type="ARBA" id="ARBA00022833"/>
    </source>
</evidence>
<feature type="domain" description="RING-type" evidence="13">
    <location>
        <begin position="339"/>
        <end position="381"/>
    </location>
</feature>
<keyword evidence="9" id="KW-0472">Membrane</keyword>
<feature type="signal peptide" evidence="12">
    <location>
        <begin position="1"/>
        <end position="20"/>
    </location>
</feature>